<comment type="subcellular location">
    <subcellularLocation>
        <location evidence="2">Cell membrane</location>
        <topology evidence="2">Single-pass type II membrane protein</topology>
    </subcellularLocation>
</comment>
<dbReference type="InterPro" id="IPR042089">
    <property type="entry name" value="Peptidase_M13_dom_2"/>
</dbReference>
<evidence type="ECO:0000256" key="3">
    <source>
        <dbReference type="ARBA" id="ARBA00007357"/>
    </source>
</evidence>
<dbReference type="EC" id="3.4.24.-" evidence="11"/>
<comment type="cofactor">
    <cofactor evidence="1">
        <name>Zn(2+)</name>
        <dbReference type="ChEBI" id="CHEBI:29105"/>
    </cofactor>
</comment>
<dbReference type="InParanoid" id="B4NFD5"/>
<evidence type="ECO:0000259" key="9">
    <source>
        <dbReference type="Pfam" id="PF01431"/>
    </source>
</evidence>
<dbReference type="OrthoDB" id="6475849at2759"/>
<gene>
    <name evidence="11" type="primary">Dwil\GK22548</name>
    <name evidence="11" type="ORF">Dwil_GK22548</name>
</gene>
<dbReference type="Gene3D" id="1.10.1380.10">
    <property type="entry name" value="Neutral endopeptidase , domain2"/>
    <property type="match status" value="1"/>
</dbReference>
<evidence type="ECO:0000256" key="5">
    <source>
        <dbReference type="ARBA" id="ARBA00022723"/>
    </source>
</evidence>
<dbReference type="PRINTS" id="PR00786">
    <property type="entry name" value="NEPRILYSIN"/>
</dbReference>
<dbReference type="PhylomeDB" id="B4NFD5"/>
<accession>B4NFD5</accession>
<dbReference type="InterPro" id="IPR018497">
    <property type="entry name" value="Peptidase_M13_C"/>
</dbReference>
<evidence type="ECO:0000256" key="4">
    <source>
        <dbReference type="ARBA" id="ARBA00022670"/>
    </source>
</evidence>
<dbReference type="EMBL" id="CH964251">
    <property type="protein sequence ID" value="EDW83002.1"/>
    <property type="molecule type" value="Genomic_DNA"/>
</dbReference>
<dbReference type="eggNOG" id="KOG3624">
    <property type="taxonomic scope" value="Eukaryota"/>
</dbReference>
<dbReference type="CDD" id="cd08662">
    <property type="entry name" value="M13"/>
    <property type="match status" value="1"/>
</dbReference>
<evidence type="ECO:0000313" key="12">
    <source>
        <dbReference type="Proteomes" id="UP000007798"/>
    </source>
</evidence>
<proteinExistence type="inferred from homology"/>
<evidence type="ECO:0000256" key="7">
    <source>
        <dbReference type="ARBA" id="ARBA00022833"/>
    </source>
</evidence>
<dbReference type="SMR" id="B4NFD5"/>
<evidence type="ECO:0000313" key="11">
    <source>
        <dbReference type="EMBL" id="EDW83002.1"/>
    </source>
</evidence>
<evidence type="ECO:0000259" key="10">
    <source>
        <dbReference type="Pfam" id="PF05649"/>
    </source>
</evidence>
<name>B4NFD5_DROWI</name>
<keyword evidence="6 11" id="KW-0378">Hydrolase</keyword>
<comment type="similarity">
    <text evidence="3">Belongs to the peptidase M13 family.</text>
</comment>
<evidence type="ECO:0000256" key="2">
    <source>
        <dbReference type="ARBA" id="ARBA00004401"/>
    </source>
</evidence>
<feature type="domain" description="Peptidase M13 C-terminal" evidence="9">
    <location>
        <begin position="442"/>
        <end position="649"/>
    </location>
</feature>
<dbReference type="InterPro" id="IPR000718">
    <property type="entry name" value="Peptidase_M13"/>
</dbReference>
<dbReference type="Gene3D" id="3.40.390.10">
    <property type="entry name" value="Collagenase (Catalytic Domain)"/>
    <property type="match status" value="1"/>
</dbReference>
<keyword evidence="8" id="KW-0482">Metalloprotease</keyword>
<dbReference type="Pfam" id="PF01431">
    <property type="entry name" value="Peptidase_M13"/>
    <property type="match status" value="1"/>
</dbReference>
<dbReference type="GO" id="GO:0005886">
    <property type="term" value="C:plasma membrane"/>
    <property type="evidence" value="ECO:0007669"/>
    <property type="project" value="UniProtKB-SubCell"/>
</dbReference>
<dbReference type="InterPro" id="IPR008753">
    <property type="entry name" value="Peptidase_M13_N"/>
</dbReference>
<dbReference type="GO" id="GO:0016485">
    <property type="term" value="P:protein processing"/>
    <property type="evidence" value="ECO:0007669"/>
    <property type="project" value="TreeGrafter"/>
</dbReference>
<dbReference type="PROSITE" id="PS51885">
    <property type="entry name" value="NEPRILYSIN"/>
    <property type="match status" value="1"/>
</dbReference>
<evidence type="ECO:0000256" key="8">
    <source>
        <dbReference type="ARBA" id="ARBA00023049"/>
    </source>
</evidence>
<dbReference type="InterPro" id="IPR024079">
    <property type="entry name" value="MetalloPept_cat_dom_sf"/>
</dbReference>
<feature type="domain" description="Peptidase M13 N-terminal" evidence="10">
    <location>
        <begin position="23"/>
        <end position="381"/>
    </location>
</feature>
<dbReference type="KEGG" id="dwi:6649696"/>
<reference evidence="11 12" key="1">
    <citation type="journal article" date="2007" name="Nature">
        <title>Evolution of genes and genomes on the Drosophila phylogeny.</title>
        <authorList>
            <consortium name="Drosophila 12 Genomes Consortium"/>
            <person name="Clark A.G."/>
            <person name="Eisen M.B."/>
            <person name="Smith D.R."/>
            <person name="Bergman C.M."/>
            <person name="Oliver B."/>
            <person name="Markow T.A."/>
            <person name="Kaufman T.C."/>
            <person name="Kellis M."/>
            <person name="Gelbart W."/>
            <person name="Iyer V.N."/>
            <person name="Pollard D.A."/>
            <person name="Sackton T.B."/>
            <person name="Larracuente A.M."/>
            <person name="Singh N.D."/>
            <person name="Abad J.P."/>
            <person name="Abt D.N."/>
            <person name="Adryan B."/>
            <person name="Aguade M."/>
            <person name="Akashi H."/>
            <person name="Anderson W.W."/>
            <person name="Aquadro C.F."/>
            <person name="Ardell D.H."/>
            <person name="Arguello R."/>
            <person name="Artieri C.G."/>
            <person name="Barbash D.A."/>
            <person name="Barker D."/>
            <person name="Barsanti P."/>
            <person name="Batterham P."/>
            <person name="Batzoglou S."/>
            <person name="Begun D."/>
            <person name="Bhutkar A."/>
            <person name="Blanco E."/>
            <person name="Bosak S.A."/>
            <person name="Bradley R.K."/>
            <person name="Brand A.D."/>
            <person name="Brent M.R."/>
            <person name="Brooks A.N."/>
            <person name="Brown R.H."/>
            <person name="Butlin R.K."/>
            <person name="Caggese C."/>
            <person name="Calvi B.R."/>
            <person name="Bernardo de Carvalho A."/>
            <person name="Caspi A."/>
            <person name="Castrezana S."/>
            <person name="Celniker S.E."/>
            <person name="Chang J.L."/>
            <person name="Chapple C."/>
            <person name="Chatterji S."/>
            <person name="Chinwalla A."/>
            <person name="Civetta A."/>
            <person name="Clifton S.W."/>
            <person name="Comeron J.M."/>
            <person name="Costello J.C."/>
            <person name="Coyne J.A."/>
            <person name="Daub J."/>
            <person name="David R.G."/>
            <person name="Delcher A.L."/>
            <person name="Delehaunty K."/>
            <person name="Do C.B."/>
            <person name="Ebling H."/>
            <person name="Edwards K."/>
            <person name="Eickbush T."/>
            <person name="Evans J.D."/>
            <person name="Filipski A."/>
            <person name="Findeiss S."/>
            <person name="Freyhult E."/>
            <person name="Fulton L."/>
            <person name="Fulton R."/>
            <person name="Garcia A.C."/>
            <person name="Gardiner A."/>
            <person name="Garfield D.A."/>
            <person name="Garvin B.E."/>
            <person name="Gibson G."/>
            <person name="Gilbert D."/>
            <person name="Gnerre S."/>
            <person name="Godfrey J."/>
            <person name="Good R."/>
            <person name="Gotea V."/>
            <person name="Gravely B."/>
            <person name="Greenberg A.J."/>
            <person name="Griffiths-Jones S."/>
            <person name="Gross S."/>
            <person name="Guigo R."/>
            <person name="Gustafson E.A."/>
            <person name="Haerty W."/>
            <person name="Hahn M.W."/>
            <person name="Halligan D.L."/>
            <person name="Halpern A.L."/>
            <person name="Halter G.M."/>
            <person name="Han M.V."/>
            <person name="Heger A."/>
            <person name="Hillier L."/>
            <person name="Hinrichs A.S."/>
            <person name="Holmes I."/>
            <person name="Hoskins R.A."/>
            <person name="Hubisz M.J."/>
            <person name="Hultmark D."/>
            <person name="Huntley M.A."/>
            <person name="Jaffe D.B."/>
            <person name="Jagadeeshan S."/>
            <person name="Jeck W.R."/>
            <person name="Johnson J."/>
            <person name="Jones C.D."/>
            <person name="Jordan W.C."/>
            <person name="Karpen G.H."/>
            <person name="Kataoka E."/>
            <person name="Keightley P.D."/>
            <person name="Kheradpour P."/>
            <person name="Kirkness E.F."/>
            <person name="Koerich L.B."/>
            <person name="Kristiansen K."/>
            <person name="Kudrna D."/>
            <person name="Kulathinal R.J."/>
            <person name="Kumar S."/>
            <person name="Kwok R."/>
            <person name="Lander E."/>
            <person name="Langley C.H."/>
            <person name="Lapoint R."/>
            <person name="Lazzaro B.P."/>
            <person name="Lee S.J."/>
            <person name="Levesque L."/>
            <person name="Li R."/>
            <person name="Lin C.F."/>
            <person name="Lin M.F."/>
            <person name="Lindblad-Toh K."/>
            <person name="Llopart A."/>
            <person name="Long M."/>
            <person name="Low L."/>
            <person name="Lozovsky E."/>
            <person name="Lu J."/>
            <person name="Luo M."/>
            <person name="Machado C.A."/>
            <person name="Makalowski W."/>
            <person name="Marzo M."/>
            <person name="Matsuda M."/>
            <person name="Matzkin L."/>
            <person name="McAllister B."/>
            <person name="McBride C.S."/>
            <person name="McKernan B."/>
            <person name="McKernan K."/>
            <person name="Mendez-Lago M."/>
            <person name="Minx P."/>
            <person name="Mollenhauer M.U."/>
            <person name="Montooth K."/>
            <person name="Mount S.M."/>
            <person name="Mu X."/>
            <person name="Myers E."/>
            <person name="Negre B."/>
            <person name="Newfeld S."/>
            <person name="Nielsen R."/>
            <person name="Noor M.A."/>
            <person name="O'Grady P."/>
            <person name="Pachter L."/>
            <person name="Papaceit M."/>
            <person name="Parisi M.J."/>
            <person name="Parisi M."/>
            <person name="Parts L."/>
            <person name="Pedersen J.S."/>
            <person name="Pesole G."/>
            <person name="Phillippy A.M."/>
            <person name="Ponting C.P."/>
            <person name="Pop M."/>
            <person name="Porcelli D."/>
            <person name="Powell J.R."/>
            <person name="Prohaska S."/>
            <person name="Pruitt K."/>
            <person name="Puig M."/>
            <person name="Quesneville H."/>
            <person name="Ram K.R."/>
            <person name="Rand D."/>
            <person name="Rasmussen M.D."/>
            <person name="Reed L.K."/>
            <person name="Reenan R."/>
            <person name="Reily A."/>
            <person name="Remington K.A."/>
            <person name="Rieger T.T."/>
            <person name="Ritchie M.G."/>
            <person name="Robin C."/>
            <person name="Rogers Y.H."/>
            <person name="Rohde C."/>
            <person name="Rozas J."/>
            <person name="Rubenfield M.J."/>
            <person name="Ruiz A."/>
            <person name="Russo S."/>
            <person name="Salzberg S.L."/>
            <person name="Sanchez-Gracia A."/>
            <person name="Saranga D.J."/>
            <person name="Sato H."/>
            <person name="Schaeffer S.W."/>
            <person name="Schatz M.C."/>
            <person name="Schlenke T."/>
            <person name="Schwartz R."/>
            <person name="Segarra C."/>
            <person name="Singh R.S."/>
            <person name="Sirot L."/>
            <person name="Sirota M."/>
            <person name="Sisneros N.B."/>
            <person name="Smith C.D."/>
            <person name="Smith T.F."/>
            <person name="Spieth J."/>
            <person name="Stage D.E."/>
            <person name="Stark A."/>
            <person name="Stephan W."/>
            <person name="Strausberg R.L."/>
            <person name="Strempel S."/>
            <person name="Sturgill D."/>
            <person name="Sutton G."/>
            <person name="Sutton G.G."/>
            <person name="Tao W."/>
            <person name="Teichmann S."/>
            <person name="Tobari Y.N."/>
            <person name="Tomimura Y."/>
            <person name="Tsolas J.M."/>
            <person name="Valente V.L."/>
            <person name="Venter E."/>
            <person name="Venter J.C."/>
            <person name="Vicario S."/>
            <person name="Vieira F.G."/>
            <person name="Vilella A.J."/>
            <person name="Villasante A."/>
            <person name="Walenz B."/>
            <person name="Wang J."/>
            <person name="Wasserman M."/>
            <person name="Watts T."/>
            <person name="Wilson D."/>
            <person name="Wilson R.K."/>
            <person name="Wing R.A."/>
            <person name="Wolfner M.F."/>
            <person name="Wong A."/>
            <person name="Wong G.K."/>
            <person name="Wu C.I."/>
            <person name="Wu G."/>
            <person name="Yamamoto D."/>
            <person name="Yang H.P."/>
            <person name="Yang S.P."/>
            <person name="Yorke J.A."/>
            <person name="Yoshida K."/>
            <person name="Zdobnov E."/>
            <person name="Zhang P."/>
            <person name="Zhang Y."/>
            <person name="Zimin A.V."/>
            <person name="Baldwin J."/>
            <person name="Abdouelleil A."/>
            <person name="Abdulkadir J."/>
            <person name="Abebe A."/>
            <person name="Abera B."/>
            <person name="Abreu J."/>
            <person name="Acer S.C."/>
            <person name="Aftuck L."/>
            <person name="Alexander A."/>
            <person name="An P."/>
            <person name="Anderson E."/>
            <person name="Anderson S."/>
            <person name="Arachi H."/>
            <person name="Azer M."/>
            <person name="Bachantsang P."/>
            <person name="Barry A."/>
            <person name="Bayul T."/>
            <person name="Berlin A."/>
            <person name="Bessette D."/>
            <person name="Bloom T."/>
            <person name="Blye J."/>
            <person name="Boguslavskiy L."/>
            <person name="Bonnet C."/>
            <person name="Boukhgalter B."/>
            <person name="Bourzgui I."/>
            <person name="Brown A."/>
            <person name="Cahill P."/>
            <person name="Channer S."/>
            <person name="Cheshatsang Y."/>
            <person name="Chuda L."/>
            <person name="Citroen M."/>
            <person name="Collymore A."/>
            <person name="Cooke P."/>
            <person name="Costello M."/>
            <person name="D'Aco K."/>
            <person name="Daza R."/>
            <person name="De Haan G."/>
            <person name="DeGray S."/>
            <person name="DeMaso C."/>
            <person name="Dhargay N."/>
            <person name="Dooley K."/>
            <person name="Dooley E."/>
            <person name="Doricent M."/>
            <person name="Dorje P."/>
            <person name="Dorjee K."/>
            <person name="Dupes A."/>
            <person name="Elong R."/>
            <person name="Falk J."/>
            <person name="Farina A."/>
            <person name="Faro S."/>
            <person name="Ferguson D."/>
            <person name="Fisher S."/>
            <person name="Foley C.D."/>
            <person name="Franke A."/>
            <person name="Friedrich D."/>
            <person name="Gadbois L."/>
            <person name="Gearin G."/>
            <person name="Gearin C.R."/>
            <person name="Giannoukos G."/>
            <person name="Goode T."/>
            <person name="Graham J."/>
            <person name="Grandbois E."/>
            <person name="Grewal S."/>
            <person name="Gyaltsen K."/>
            <person name="Hafez N."/>
            <person name="Hagos B."/>
            <person name="Hall J."/>
            <person name="Henson C."/>
            <person name="Hollinger A."/>
            <person name="Honan T."/>
            <person name="Huard M.D."/>
            <person name="Hughes L."/>
            <person name="Hurhula B."/>
            <person name="Husby M.E."/>
            <person name="Kamat A."/>
            <person name="Kanga B."/>
            <person name="Kashin S."/>
            <person name="Khazanovich D."/>
            <person name="Kisner P."/>
            <person name="Lance K."/>
            <person name="Lara M."/>
            <person name="Lee W."/>
            <person name="Lennon N."/>
            <person name="Letendre F."/>
            <person name="LeVine R."/>
            <person name="Lipovsky A."/>
            <person name="Liu X."/>
            <person name="Liu J."/>
            <person name="Liu S."/>
            <person name="Lokyitsang T."/>
            <person name="Lokyitsang Y."/>
            <person name="Lubonja R."/>
            <person name="Lui A."/>
            <person name="MacDonald P."/>
            <person name="Magnisalis V."/>
            <person name="Maru K."/>
            <person name="Matthews C."/>
            <person name="McCusker W."/>
            <person name="McDonough S."/>
            <person name="Mehta T."/>
            <person name="Meldrim J."/>
            <person name="Meneus L."/>
            <person name="Mihai O."/>
            <person name="Mihalev A."/>
            <person name="Mihova T."/>
            <person name="Mittelman R."/>
            <person name="Mlenga V."/>
            <person name="Montmayeur A."/>
            <person name="Mulrain L."/>
            <person name="Navidi A."/>
            <person name="Naylor J."/>
            <person name="Negash T."/>
            <person name="Nguyen T."/>
            <person name="Nguyen N."/>
            <person name="Nicol R."/>
            <person name="Norbu C."/>
            <person name="Norbu N."/>
            <person name="Novod N."/>
            <person name="O'Neill B."/>
            <person name="Osman S."/>
            <person name="Markiewicz E."/>
            <person name="Oyono O.L."/>
            <person name="Patti C."/>
            <person name="Phunkhang P."/>
            <person name="Pierre F."/>
            <person name="Priest M."/>
            <person name="Raghuraman S."/>
            <person name="Rege F."/>
            <person name="Reyes R."/>
            <person name="Rise C."/>
            <person name="Rogov P."/>
            <person name="Ross K."/>
            <person name="Ryan E."/>
            <person name="Settipalli S."/>
            <person name="Shea T."/>
            <person name="Sherpa N."/>
            <person name="Shi L."/>
            <person name="Shih D."/>
            <person name="Sparrow T."/>
            <person name="Spaulding J."/>
            <person name="Stalker J."/>
            <person name="Stange-Thomann N."/>
            <person name="Stavropoulos S."/>
            <person name="Stone C."/>
            <person name="Strader C."/>
            <person name="Tesfaye S."/>
            <person name="Thomson T."/>
            <person name="Thoulutsang Y."/>
            <person name="Thoulutsang D."/>
            <person name="Topham K."/>
            <person name="Topping I."/>
            <person name="Tsamla T."/>
            <person name="Vassiliev H."/>
            <person name="Vo A."/>
            <person name="Wangchuk T."/>
            <person name="Wangdi T."/>
            <person name="Weiand M."/>
            <person name="Wilkinson J."/>
            <person name="Wilson A."/>
            <person name="Yadav S."/>
            <person name="Young G."/>
            <person name="Yu Q."/>
            <person name="Zembek L."/>
            <person name="Zhong D."/>
            <person name="Zimmer A."/>
            <person name="Zwirko Z."/>
            <person name="Jaffe D.B."/>
            <person name="Alvarez P."/>
            <person name="Brockman W."/>
            <person name="Butler J."/>
            <person name="Chin C."/>
            <person name="Gnerre S."/>
            <person name="Grabherr M."/>
            <person name="Kleber M."/>
            <person name="Mauceli E."/>
            <person name="MacCallum I."/>
        </authorList>
    </citation>
    <scope>NUCLEOTIDE SEQUENCE [LARGE SCALE GENOMIC DNA]</scope>
    <source>
        <strain evidence="12">Tucson 14030-0811.24</strain>
    </source>
</reference>
<evidence type="ECO:0000256" key="6">
    <source>
        <dbReference type="ARBA" id="ARBA00022801"/>
    </source>
</evidence>
<keyword evidence="5" id="KW-0479">Metal-binding</keyword>
<dbReference type="PANTHER" id="PTHR11733">
    <property type="entry name" value="ZINC METALLOPROTEASE FAMILY M13 NEPRILYSIN-RELATED"/>
    <property type="match status" value="1"/>
</dbReference>
<dbReference type="Proteomes" id="UP000007798">
    <property type="component" value="Unassembled WGS sequence"/>
</dbReference>
<keyword evidence="7" id="KW-0862">Zinc</keyword>
<keyword evidence="12" id="KW-1185">Reference proteome</keyword>
<dbReference type="SUPFAM" id="SSF55486">
    <property type="entry name" value="Metalloproteases ('zincins'), catalytic domain"/>
    <property type="match status" value="1"/>
</dbReference>
<dbReference type="Pfam" id="PF05649">
    <property type="entry name" value="Peptidase_M13_N"/>
    <property type="match status" value="1"/>
</dbReference>
<organism evidence="11 12">
    <name type="scientific">Drosophila willistoni</name>
    <name type="common">Fruit fly</name>
    <dbReference type="NCBI Taxonomy" id="7260"/>
    <lineage>
        <taxon>Eukaryota</taxon>
        <taxon>Metazoa</taxon>
        <taxon>Ecdysozoa</taxon>
        <taxon>Arthropoda</taxon>
        <taxon>Hexapoda</taxon>
        <taxon>Insecta</taxon>
        <taxon>Pterygota</taxon>
        <taxon>Neoptera</taxon>
        <taxon>Endopterygota</taxon>
        <taxon>Diptera</taxon>
        <taxon>Brachycera</taxon>
        <taxon>Muscomorpha</taxon>
        <taxon>Ephydroidea</taxon>
        <taxon>Drosophilidae</taxon>
        <taxon>Drosophila</taxon>
        <taxon>Sophophora</taxon>
    </lineage>
</organism>
<sequence>MKALIEHGNSEEIKSYMDEKVNPCDDFYAFACGNSNNSGLGHLIKKSFNRRLSIILNDQREDNYDTPIDKQVKLFYQSCKRIKIGSNYEESLRHLISEFGTMPVLEGDAWQESQFDWQETSARISYRYGVMPILAVVITSDFAENHINRAYLGHPEFHLQTKSMYADEEHAMERIDYKNKIQKILEKFLSVESPLARQTAQELLDFEVELTRELPQSHEDFIPDKLTISEMHERYSHSIDIERFFYLSLGESLTDSVYEHFPKYQRNLVEVLKRTPAKTLANYIFYQLVSYFSEFPSETEKKQSEACVDVTKKHFAKYLDNMAYRRNSNRNEISKEIEHIWQGLKNTFDPTLRNSSVLDWMEPDNREDAIKKLASLKLHINSYDENELATEYADLELKGVDYVKDLQKIRLLEMVQIRKAFHKPAKSQEIYPGETPVNIFATNTISIPVSLLEPYPFWSESYPKSILYGTLASLIAHEILHTFYGMGSSYDHNAELCDQQECWDNKTMKNFEKLDGCFKKQYKNYVYSYDNINLIENIADNGGIRLAYAAYRNWYRDVAQTLKDKEKLPDLNYSANQLFFISYAQNWCNNGEDPIKKSVKVFLPSQLEQQKKYDVEKFRAIGPLSNFKEFSKEFQCPINANMNPTNKCKMF</sequence>
<keyword evidence="4" id="KW-0645">Protease</keyword>
<dbReference type="GO" id="GO:0004222">
    <property type="term" value="F:metalloendopeptidase activity"/>
    <property type="evidence" value="ECO:0007669"/>
    <property type="project" value="InterPro"/>
</dbReference>
<dbReference type="GO" id="GO:0046872">
    <property type="term" value="F:metal ion binding"/>
    <property type="evidence" value="ECO:0007669"/>
    <property type="project" value="UniProtKB-KW"/>
</dbReference>
<dbReference type="PANTHER" id="PTHR11733:SF238">
    <property type="entry name" value="FI07649P-RELATED"/>
    <property type="match status" value="1"/>
</dbReference>
<dbReference type="AlphaFoldDB" id="B4NFD5"/>
<dbReference type="STRING" id="7260.B4NFD5"/>
<evidence type="ECO:0000256" key="1">
    <source>
        <dbReference type="ARBA" id="ARBA00001947"/>
    </source>
</evidence>
<dbReference type="HOGENOM" id="CLU_006187_4_4_1"/>
<protein>
    <submittedName>
        <fullName evidence="11">Uncharacterized protein</fullName>
        <ecNumber evidence="11">3.4.24.-</ecNumber>
    </submittedName>
</protein>